<keyword evidence="9" id="KW-1185">Reference proteome</keyword>
<protein>
    <submittedName>
        <fullName evidence="8">DNA internalization-related competence protein ComEC/Rec2</fullName>
    </submittedName>
</protein>
<dbReference type="STRING" id="588581.Cpap_2936"/>
<feature type="transmembrane region" description="Helical" evidence="6">
    <location>
        <begin position="321"/>
        <end position="339"/>
    </location>
</feature>
<feature type="transmembrane region" description="Helical" evidence="6">
    <location>
        <begin position="249"/>
        <end position="268"/>
    </location>
</feature>
<dbReference type="GO" id="GO:0030420">
    <property type="term" value="P:establishment of competence for transformation"/>
    <property type="evidence" value="ECO:0007669"/>
    <property type="project" value="InterPro"/>
</dbReference>
<evidence type="ECO:0000259" key="7">
    <source>
        <dbReference type="SMART" id="SM00849"/>
    </source>
</evidence>
<feature type="transmembrane region" description="Helical" evidence="6">
    <location>
        <begin position="433"/>
        <end position="454"/>
    </location>
</feature>
<feature type="transmembrane region" description="Helical" evidence="6">
    <location>
        <begin position="374"/>
        <end position="397"/>
    </location>
</feature>
<dbReference type="Gene3D" id="3.60.15.10">
    <property type="entry name" value="Ribonuclease Z/Hydroxyacylglutathione hydrolase-like"/>
    <property type="match status" value="1"/>
</dbReference>
<dbReference type="SMART" id="SM00849">
    <property type="entry name" value="Lactamase_B"/>
    <property type="match status" value="1"/>
</dbReference>
<name>F1TAH1_9FIRM</name>
<dbReference type="RefSeq" id="WP_004617594.1">
    <property type="nucleotide sequence ID" value="NZ_ACXX02000003.1"/>
</dbReference>
<organism evidence="8 9">
    <name type="scientific">Ruminiclostridium papyrosolvens DSM 2782</name>
    <dbReference type="NCBI Taxonomy" id="588581"/>
    <lineage>
        <taxon>Bacteria</taxon>
        <taxon>Bacillati</taxon>
        <taxon>Bacillota</taxon>
        <taxon>Clostridia</taxon>
        <taxon>Eubacteriales</taxon>
        <taxon>Oscillospiraceae</taxon>
        <taxon>Ruminiclostridium</taxon>
    </lineage>
</organism>
<dbReference type="InterPro" id="IPR036866">
    <property type="entry name" value="RibonucZ/Hydroxyglut_hydro"/>
</dbReference>
<dbReference type="GO" id="GO:0005886">
    <property type="term" value="C:plasma membrane"/>
    <property type="evidence" value="ECO:0007669"/>
    <property type="project" value="UniProtKB-SubCell"/>
</dbReference>
<evidence type="ECO:0000313" key="9">
    <source>
        <dbReference type="Proteomes" id="UP000003860"/>
    </source>
</evidence>
<feature type="transmembrane region" description="Helical" evidence="6">
    <location>
        <begin position="7"/>
        <end position="40"/>
    </location>
</feature>
<dbReference type="InterPro" id="IPR025405">
    <property type="entry name" value="DUF4131"/>
</dbReference>
<accession>F1TAH1</accession>
<keyword evidence="2" id="KW-1003">Cell membrane</keyword>
<dbReference type="PANTHER" id="PTHR30619">
    <property type="entry name" value="DNA INTERNALIZATION/COMPETENCE PROTEIN COMEC/REC2"/>
    <property type="match status" value="1"/>
</dbReference>
<dbReference type="SUPFAM" id="SSF56281">
    <property type="entry name" value="Metallo-hydrolase/oxidoreductase"/>
    <property type="match status" value="1"/>
</dbReference>
<feature type="domain" description="Metallo-beta-lactamase" evidence="7">
    <location>
        <begin position="532"/>
        <end position="739"/>
    </location>
</feature>
<evidence type="ECO:0000256" key="6">
    <source>
        <dbReference type="SAM" id="Phobius"/>
    </source>
</evidence>
<evidence type="ECO:0000256" key="2">
    <source>
        <dbReference type="ARBA" id="ARBA00022475"/>
    </source>
</evidence>
<evidence type="ECO:0000313" key="8">
    <source>
        <dbReference type="EMBL" id="EGD48514.1"/>
    </source>
</evidence>
<feature type="transmembrane region" description="Helical" evidence="6">
    <location>
        <begin position="345"/>
        <end position="362"/>
    </location>
</feature>
<dbReference type="EMBL" id="ACXX02000003">
    <property type="protein sequence ID" value="EGD48514.1"/>
    <property type="molecule type" value="Genomic_DNA"/>
</dbReference>
<reference evidence="8" key="1">
    <citation type="submission" date="2009-07" db="EMBL/GenBank/DDBJ databases">
        <authorList>
            <consortium name="US DOE Joint Genome Institute (JGI-PGF)"/>
            <person name="Lucas S."/>
            <person name="Copeland A."/>
            <person name="Lapidus A."/>
            <person name="Glavina del Rio T."/>
            <person name="Tice H."/>
            <person name="Bruce D."/>
            <person name="Goodwin L."/>
            <person name="Pitluck S."/>
            <person name="Larimer F."/>
            <person name="Land M.L."/>
            <person name="Mouttaki H."/>
            <person name="He Z."/>
            <person name="Zhou J."/>
            <person name="Hemme C.L."/>
        </authorList>
    </citation>
    <scope>NUCLEOTIDE SEQUENCE [LARGE SCALE GENOMIC DNA]</scope>
    <source>
        <strain evidence="8">DSM 2782</strain>
    </source>
</reference>
<feature type="transmembrane region" description="Helical" evidence="6">
    <location>
        <begin position="280"/>
        <end position="309"/>
    </location>
</feature>
<dbReference type="InterPro" id="IPR052159">
    <property type="entry name" value="Competence_DNA_uptake"/>
</dbReference>
<feature type="transmembrane region" description="Helical" evidence="6">
    <location>
        <begin position="52"/>
        <end position="71"/>
    </location>
</feature>
<dbReference type="OrthoDB" id="9761531at2"/>
<evidence type="ECO:0000256" key="1">
    <source>
        <dbReference type="ARBA" id="ARBA00004651"/>
    </source>
</evidence>
<dbReference type="NCBIfam" id="TIGR00360">
    <property type="entry name" value="ComEC_N-term"/>
    <property type="match status" value="1"/>
</dbReference>
<keyword evidence="5 6" id="KW-0472">Membrane</keyword>
<dbReference type="eggNOG" id="COG0658">
    <property type="taxonomic scope" value="Bacteria"/>
</dbReference>
<dbReference type="eggNOG" id="COG2333">
    <property type="taxonomic scope" value="Bacteria"/>
</dbReference>
<evidence type="ECO:0000256" key="5">
    <source>
        <dbReference type="ARBA" id="ARBA00023136"/>
    </source>
</evidence>
<dbReference type="InterPro" id="IPR001279">
    <property type="entry name" value="Metallo-B-lactamas"/>
</dbReference>
<dbReference type="Pfam" id="PF00753">
    <property type="entry name" value="Lactamase_B"/>
    <property type="match status" value="1"/>
</dbReference>
<dbReference type="InterPro" id="IPR035681">
    <property type="entry name" value="ComA-like_MBL"/>
</dbReference>
<proteinExistence type="predicted"/>
<dbReference type="Pfam" id="PF03772">
    <property type="entry name" value="Competence"/>
    <property type="match status" value="1"/>
</dbReference>
<keyword evidence="3 6" id="KW-0812">Transmembrane</keyword>
<reference evidence="8" key="2">
    <citation type="submission" date="2011-01" db="EMBL/GenBank/DDBJ databases">
        <title>The Non-contiguous Finished genome of Clostridium papyrosolvens.</title>
        <authorList>
            <person name="Lucas S."/>
            <person name="Copeland A."/>
            <person name="Lapidus A."/>
            <person name="Cheng J.-F."/>
            <person name="Goodwin L."/>
            <person name="Pitluck S."/>
            <person name="Misra M."/>
            <person name="Chertkov O."/>
            <person name="Detter J.C."/>
            <person name="Han C."/>
            <person name="Tapia R."/>
            <person name="Land M."/>
            <person name="Hauser L."/>
            <person name="Kyrpides N."/>
            <person name="Ivanova N."/>
            <person name="Pagani I."/>
            <person name="Mouttaki H."/>
            <person name="He Z."/>
            <person name="Zhou J."/>
            <person name="Hemme C.L."/>
            <person name="Woyke T."/>
        </authorList>
    </citation>
    <scope>NUCLEOTIDE SEQUENCE [LARGE SCALE GENOMIC DNA]</scope>
    <source>
        <strain evidence="8">DSM 2782</strain>
    </source>
</reference>
<dbReference type="CDD" id="cd07731">
    <property type="entry name" value="ComA-like_MBL-fold"/>
    <property type="match status" value="1"/>
</dbReference>
<keyword evidence="4 6" id="KW-1133">Transmembrane helix</keyword>
<dbReference type="InterPro" id="IPR004477">
    <property type="entry name" value="ComEC_N"/>
</dbReference>
<dbReference type="PROSITE" id="PS51257">
    <property type="entry name" value="PROKAR_LIPOPROTEIN"/>
    <property type="match status" value="1"/>
</dbReference>
<gene>
    <name evidence="8" type="ORF">Cpap_2936</name>
</gene>
<feature type="transmembrane region" description="Helical" evidence="6">
    <location>
        <begin position="403"/>
        <end position="426"/>
    </location>
</feature>
<dbReference type="InterPro" id="IPR004797">
    <property type="entry name" value="Competence_ComEC/Rec2"/>
</dbReference>
<dbReference type="Pfam" id="PF13567">
    <property type="entry name" value="DUF4131"/>
    <property type="match status" value="1"/>
</dbReference>
<comment type="subcellular location">
    <subcellularLocation>
        <location evidence="1">Cell membrane</location>
        <topology evidence="1">Multi-pass membrane protein</topology>
    </subcellularLocation>
</comment>
<dbReference type="Proteomes" id="UP000003860">
    <property type="component" value="Unassembled WGS sequence"/>
</dbReference>
<dbReference type="PANTHER" id="PTHR30619:SF1">
    <property type="entry name" value="RECOMBINATION PROTEIN 2"/>
    <property type="match status" value="1"/>
</dbReference>
<feature type="transmembrane region" description="Helical" evidence="6">
    <location>
        <begin position="460"/>
        <end position="481"/>
    </location>
</feature>
<evidence type="ECO:0000256" key="4">
    <source>
        <dbReference type="ARBA" id="ARBA00022989"/>
    </source>
</evidence>
<evidence type="ECO:0000256" key="3">
    <source>
        <dbReference type="ARBA" id="ARBA00022692"/>
    </source>
</evidence>
<comment type="caution">
    <text evidence="8">The sequence shown here is derived from an EMBL/GenBank/DDBJ whole genome shotgun (WGS) entry which is preliminary data.</text>
</comment>
<dbReference type="NCBIfam" id="TIGR00361">
    <property type="entry name" value="ComEC_Rec2"/>
    <property type="match status" value="1"/>
</dbReference>
<feature type="transmembrane region" description="Helical" evidence="6">
    <location>
        <begin position="501"/>
        <end position="519"/>
    </location>
</feature>
<dbReference type="AlphaFoldDB" id="F1TAH1"/>
<sequence length="785" mass="86926">MNIKRPLCLFAVSFILGILLVSCIGLNSFLITSFIILLTIICFLKNFGKFKTTIFILLSFFIAGGMLFYNAEYRYTKSFNQYYGNPIEVKGFIDSEVQNSEDGKSNFVLQTESVIYKNRTFKVKNRILVYVNNINIKGYRAKISFTGVVEKPKPATNPGGFDYRRYLASVGISGRVYLHGASDIQVSGKKGGGYLYKTGYAIKNKVVDIISSSLDKNQAGLLEGMLIGYKDGLDENAFKAFSKAGLTHIMVASGMNIAFIIMPFTFIFKKLRLSNFKANIITIFILILFVFVTGFSASVVRAVIMGIIILAGRIIMREPEIYTSISASALIILIINPYTLFDIGFQLSFGATLSLVLFYPRIKSFTEGKYIPNVVSDTLAATVAAQLGVIPVTLYYFNNFSTFSIISNILVVPLVEFVTIIGFIMVFTGLLNIYLAVIIGYINNTFLSFILFITEVTAKIPFSLLKLPTPTLGMVLFYYLFIIYMFKGRNYFKVKKYTKHLKRAVVILTIIIFGAKALIPKPLEITFLDVGQGDSAFIKTAHGTKILIDGGGREANSKSKFDIGESVMIPYILDRGTKKVDIVIASHGHSDHTEGLEAVLRELSVGTVIVPETDGKGFGKINSICKDKNILIIKCKQGDRINLDNETVLEVLNPLPYKIDSIAQEDLNESSLVLKLLYKNAKVLFTGDSGLPSEERMLQQGLDLKADIIKVGHHGSPGSSSKDYIMAVKPKYGIIPVGRNNFGHPSQFVIDTFEKQGARLFRTDESGAVIAASYGNGFNIRTMIP</sequence>